<dbReference type="InterPro" id="IPR023210">
    <property type="entry name" value="NADP_OxRdtase_dom"/>
</dbReference>
<keyword evidence="2" id="KW-0560">Oxidoreductase</keyword>
<feature type="domain" description="NADP-dependent oxidoreductase" evidence="6">
    <location>
        <begin position="27"/>
        <end position="261"/>
    </location>
</feature>
<dbReference type="CDD" id="cd19071">
    <property type="entry name" value="AKR_AKR1-5-like"/>
    <property type="match status" value="1"/>
</dbReference>
<evidence type="ECO:0000256" key="5">
    <source>
        <dbReference type="PIRSR" id="PIRSR000097-3"/>
    </source>
</evidence>
<gene>
    <name evidence="7" type="ORF">D9613_003366</name>
</gene>
<dbReference type="InterPro" id="IPR018170">
    <property type="entry name" value="Aldo/ket_reductase_CS"/>
</dbReference>
<dbReference type="Gene3D" id="3.20.20.100">
    <property type="entry name" value="NADP-dependent oxidoreductase domain"/>
    <property type="match status" value="1"/>
</dbReference>
<evidence type="ECO:0000313" key="8">
    <source>
        <dbReference type="Proteomes" id="UP000521872"/>
    </source>
</evidence>
<dbReference type="EMBL" id="JAACJL010000044">
    <property type="protein sequence ID" value="KAF4614860.1"/>
    <property type="molecule type" value="Genomic_DNA"/>
</dbReference>
<feature type="site" description="Lowers pKa of active site Tyr" evidence="5">
    <location>
        <position position="77"/>
    </location>
</feature>
<protein>
    <recommendedName>
        <fullName evidence="6">NADP-dependent oxidoreductase domain-containing protein</fullName>
    </recommendedName>
</protein>
<organism evidence="7 8">
    <name type="scientific">Agrocybe pediades</name>
    <dbReference type="NCBI Taxonomy" id="84607"/>
    <lineage>
        <taxon>Eukaryota</taxon>
        <taxon>Fungi</taxon>
        <taxon>Dikarya</taxon>
        <taxon>Basidiomycota</taxon>
        <taxon>Agaricomycotina</taxon>
        <taxon>Agaricomycetes</taxon>
        <taxon>Agaricomycetidae</taxon>
        <taxon>Agaricales</taxon>
        <taxon>Agaricineae</taxon>
        <taxon>Strophariaceae</taxon>
        <taxon>Agrocybe</taxon>
    </lineage>
</organism>
<sequence length="276" mass="30698">MTSFTLNSTVKLRSGIEMPILGLGVYANDDCYPACKVALQNGYKLIDTAEYYGNEEAVGRAVRDSGIPREQLFIITKVYSGNHGYEKTIAEVEQSLKKMNIGYIDLYLIHDPQSGKEKRLEAYRALLDAKKAGKVRAVGVSNYNPKHLQEIKEAGLEMPEVNQIELHPFCQQKEIVQCNNEHGIVSQAYCPLIRAKFDSPVLQGIAKKVNKSVPQVLIRWSIQRGFSPIPKSANPERIKSNVDICDFSLSPEDMDAINALDQGQAGAISWNPIDAE</sequence>
<dbReference type="PIRSF" id="PIRSF000097">
    <property type="entry name" value="AKR"/>
    <property type="match status" value="1"/>
</dbReference>
<dbReference type="FunFam" id="3.20.20.100:FF:000015">
    <property type="entry name" value="Oxidoreductase, aldo/keto reductase family"/>
    <property type="match status" value="1"/>
</dbReference>
<keyword evidence="8" id="KW-1185">Reference proteome</keyword>
<dbReference type="InterPro" id="IPR020471">
    <property type="entry name" value="AKR"/>
</dbReference>
<accession>A0A8H4QQD3</accession>
<dbReference type="PROSITE" id="PS00063">
    <property type="entry name" value="ALDOKETO_REDUCTASE_3"/>
    <property type="match status" value="1"/>
</dbReference>
<reference evidence="7 8" key="1">
    <citation type="submission" date="2019-12" db="EMBL/GenBank/DDBJ databases">
        <authorList>
            <person name="Floudas D."/>
            <person name="Bentzer J."/>
            <person name="Ahren D."/>
            <person name="Johansson T."/>
            <person name="Persson P."/>
            <person name="Tunlid A."/>
        </authorList>
    </citation>
    <scope>NUCLEOTIDE SEQUENCE [LARGE SCALE GENOMIC DNA]</scope>
    <source>
        <strain evidence="7 8">CBS 102.39</strain>
    </source>
</reference>
<dbReference type="Proteomes" id="UP000521872">
    <property type="component" value="Unassembled WGS sequence"/>
</dbReference>
<dbReference type="PANTHER" id="PTHR43827:SF13">
    <property type="entry name" value="ALDO_KETO REDUCTASE FAMILY PROTEIN"/>
    <property type="match status" value="1"/>
</dbReference>
<evidence type="ECO:0000256" key="4">
    <source>
        <dbReference type="PIRSR" id="PIRSR000097-2"/>
    </source>
</evidence>
<proteinExistence type="inferred from homology"/>
<dbReference type="GO" id="GO:0016491">
    <property type="term" value="F:oxidoreductase activity"/>
    <property type="evidence" value="ECO:0007669"/>
    <property type="project" value="UniProtKB-KW"/>
</dbReference>
<feature type="active site" description="Proton donor" evidence="3">
    <location>
        <position position="52"/>
    </location>
</feature>
<comment type="caution">
    <text evidence="7">The sequence shown here is derived from an EMBL/GenBank/DDBJ whole genome shotgun (WGS) entry which is preliminary data.</text>
</comment>
<comment type="similarity">
    <text evidence="1">Belongs to the aldo/keto reductase family.</text>
</comment>
<dbReference type="InterPro" id="IPR036812">
    <property type="entry name" value="NAD(P)_OxRdtase_dom_sf"/>
</dbReference>
<dbReference type="PRINTS" id="PR00069">
    <property type="entry name" value="ALDKETRDTASE"/>
</dbReference>
<evidence type="ECO:0000256" key="3">
    <source>
        <dbReference type="PIRSR" id="PIRSR000097-1"/>
    </source>
</evidence>
<evidence type="ECO:0000259" key="6">
    <source>
        <dbReference type="Pfam" id="PF00248"/>
    </source>
</evidence>
<dbReference type="PANTHER" id="PTHR43827">
    <property type="entry name" value="2,5-DIKETO-D-GLUCONIC ACID REDUCTASE"/>
    <property type="match status" value="1"/>
</dbReference>
<dbReference type="Pfam" id="PF00248">
    <property type="entry name" value="Aldo_ket_red"/>
    <property type="match status" value="1"/>
</dbReference>
<feature type="binding site" evidence="4">
    <location>
        <position position="110"/>
    </location>
    <ligand>
        <name>substrate</name>
    </ligand>
</feature>
<evidence type="ECO:0000256" key="2">
    <source>
        <dbReference type="ARBA" id="ARBA00023002"/>
    </source>
</evidence>
<evidence type="ECO:0000256" key="1">
    <source>
        <dbReference type="ARBA" id="ARBA00007905"/>
    </source>
</evidence>
<dbReference type="PROSITE" id="PS00062">
    <property type="entry name" value="ALDOKETO_REDUCTASE_2"/>
    <property type="match status" value="1"/>
</dbReference>
<dbReference type="SUPFAM" id="SSF51430">
    <property type="entry name" value="NAD(P)-linked oxidoreductase"/>
    <property type="match status" value="1"/>
</dbReference>
<dbReference type="AlphaFoldDB" id="A0A8H4QQD3"/>
<evidence type="ECO:0000313" key="7">
    <source>
        <dbReference type="EMBL" id="KAF4614860.1"/>
    </source>
</evidence>
<name>A0A8H4QQD3_9AGAR</name>